<dbReference type="InterPro" id="IPR030484">
    <property type="entry name" value="Rio2"/>
</dbReference>
<dbReference type="PANTHER" id="PTHR45852:SF1">
    <property type="entry name" value="SERINE_THREONINE-PROTEIN KINASE RIO2"/>
    <property type="match status" value="1"/>
</dbReference>
<comment type="cofactor">
    <cofactor evidence="1">
        <name>Mg(2+)</name>
        <dbReference type="ChEBI" id="CHEBI:18420"/>
    </cofactor>
</comment>
<evidence type="ECO:0000256" key="3">
    <source>
        <dbReference type="ARBA" id="ARBA00012513"/>
    </source>
</evidence>
<keyword evidence="9" id="KW-0067">ATP-binding</keyword>
<proteinExistence type="inferred from homology"/>
<dbReference type="GO" id="GO:0046872">
    <property type="term" value="F:metal ion binding"/>
    <property type="evidence" value="ECO:0007669"/>
    <property type="project" value="UniProtKB-KW"/>
</dbReference>
<keyword evidence="5" id="KW-0808">Transferase</keyword>
<gene>
    <name evidence="14" type="ORF">HA299_03780</name>
</gene>
<keyword evidence="6" id="KW-0479">Metal-binding</keyword>
<evidence type="ECO:0000259" key="13">
    <source>
        <dbReference type="SMART" id="SM00090"/>
    </source>
</evidence>
<dbReference type="SUPFAM" id="SSF56112">
    <property type="entry name" value="Protein kinase-like (PK-like)"/>
    <property type="match status" value="1"/>
</dbReference>
<sequence length="287" mass="33334">MRFDAPYLYSQLKPVDFRILTAIENEMRTHEWVSVESIAPYVNASTERIAHRLKHLRKWKVVEYARLSYEGYRLFYTGYDLLALNALVKRGSIDAVGGQVGFGKESDVFVVLKGDERRILKLHRAGLSFKGVRRTRRYIAERHHLSWVYASRLAAQREFDALRRLYPEVSVPEPIDHNRHAILMELFDGLSLSECTLEQPMECFEEVWHNIEQAYALGVVHADLSEYNILASPQGVCIIDWPQWVEVGSEGADELLERDIGNVCAHFTRKYALKLDPRELLDRLQMR</sequence>
<comment type="catalytic activity">
    <reaction evidence="12">
        <text>L-seryl-[protein] + ATP = O-phospho-L-seryl-[protein] + ADP + H(+)</text>
        <dbReference type="Rhea" id="RHEA:17989"/>
        <dbReference type="Rhea" id="RHEA-COMP:9863"/>
        <dbReference type="Rhea" id="RHEA-COMP:11604"/>
        <dbReference type="ChEBI" id="CHEBI:15378"/>
        <dbReference type="ChEBI" id="CHEBI:29999"/>
        <dbReference type="ChEBI" id="CHEBI:30616"/>
        <dbReference type="ChEBI" id="CHEBI:83421"/>
        <dbReference type="ChEBI" id="CHEBI:456216"/>
        <dbReference type="EC" id="2.7.11.1"/>
    </reaction>
</comment>
<keyword evidence="4 14" id="KW-0723">Serine/threonine-protein kinase</keyword>
<keyword evidence="10" id="KW-0460">Magnesium</keyword>
<evidence type="ECO:0000256" key="6">
    <source>
        <dbReference type="ARBA" id="ARBA00022723"/>
    </source>
</evidence>
<comment type="similarity">
    <text evidence="2">Belongs to the protein kinase superfamily. RIO-type Ser/Thr kinase family.</text>
</comment>
<dbReference type="FunFam" id="3.30.200.20:FF:000052">
    <property type="entry name" value="Serine/threonine-protein kinase RIO2"/>
    <property type="match status" value="1"/>
</dbReference>
<accession>A0A832RUV8</accession>
<dbReference type="Pfam" id="PF09202">
    <property type="entry name" value="Rio2_N"/>
    <property type="match status" value="1"/>
</dbReference>
<dbReference type="Gene3D" id="3.30.200.20">
    <property type="entry name" value="Phosphorylase Kinase, domain 1"/>
    <property type="match status" value="1"/>
</dbReference>
<feature type="domain" description="RIO kinase" evidence="13">
    <location>
        <begin position="65"/>
        <end position="286"/>
    </location>
</feature>
<evidence type="ECO:0000313" key="14">
    <source>
        <dbReference type="EMBL" id="HIH69727.1"/>
    </source>
</evidence>
<dbReference type="EMBL" id="DUIH01000012">
    <property type="protein sequence ID" value="HIH69727.1"/>
    <property type="molecule type" value="Genomic_DNA"/>
</dbReference>
<dbReference type="Gene3D" id="1.10.10.10">
    <property type="entry name" value="Winged helix-like DNA-binding domain superfamily/Winged helix DNA-binding domain"/>
    <property type="match status" value="1"/>
</dbReference>
<evidence type="ECO:0000256" key="12">
    <source>
        <dbReference type="ARBA" id="ARBA00048679"/>
    </source>
</evidence>
<dbReference type="InterPro" id="IPR018935">
    <property type="entry name" value="RIO_kinase_CS"/>
</dbReference>
<name>A0A832RUV8_9EURY</name>
<dbReference type="EC" id="2.7.11.1" evidence="3"/>
<evidence type="ECO:0000256" key="10">
    <source>
        <dbReference type="ARBA" id="ARBA00022842"/>
    </source>
</evidence>
<evidence type="ECO:0000256" key="4">
    <source>
        <dbReference type="ARBA" id="ARBA00022527"/>
    </source>
</evidence>
<dbReference type="InterPro" id="IPR036388">
    <property type="entry name" value="WH-like_DNA-bd_sf"/>
</dbReference>
<keyword evidence="7" id="KW-0547">Nucleotide-binding</keyword>
<evidence type="ECO:0000256" key="11">
    <source>
        <dbReference type="ARBA" id="ARBA00047899"/>
    </source>
</evidence>
<comment type="catalytic activity">
    <reaction evidence="11">
        <text>L-threonyl-[protein] + ATP = O-phospho-L-threonyl-[protein] + ADP + H(+)</text>
        <dbReference type="Rhea" id="RHEA:46608"/>
        <dbReference type="Rhea" id="RHEA-COMP:11060"/>
        <dbReference type="Rhea" id="RHEA-COMP:11605"/>
        <dbReference type="ChEBI" id="CHEBI:15378"/>
        <dbReference type="ChEBI" id="CHEBI:30013"/>
        <dbReference type="ChEBI" id="CHEBI:30616"/>
        <dbReference type="ChEBI" id="CHEBI:61977"/>
        <dbReference type="ChEBI" id="CHEBI:456216"/>
        <dbReference type="EC" id="2.7.11.1"/>
    </reaction>
</comment>
<dbReference type="InterPro" id="IPR018934">
    <property type="entry name" value="RIO_dom"/>
</dbReference>
<dbReference type="AlphaFoldDB" id="A0A832RUV8"/>
<evidence type="ECO:0000256" key="7">
    <source>
        <dbReference type="ARBA" id="ARBA00022741"/>
    </source>
</evidence>
<dbReference type="InterPro" id="IPR015285">
    <property type="entry name" value="RIO2_wHTH_N"/>
</dbReference>
<dbReference type="RefSeq" id="WP_042685667.1">
    <property type="nucleotide sequence ID" value="NZ_DUIH01000012.1"/>
</dbReference>
<evidence type="ECO:0000313" key="15">
    <source>
        <dbReference type="Proteomes" id="UP000600363"/>
    </source>
</evidence>
<dbReference type="GO" id="GO:0004674">
    <property type="term" value="F:protein serine/threonine kinase activity"/>
    <property type="evidence" value="ECO:0007669"/>
    <property type="project" value="UniProtKB-KW"/>
</dbReference>
<evidence type="ECO:0000256" key="1">
    <source>
        <dbReference type="ARBA" id="ARBA00001946"/>
    </source>
</evidence>
<protein>
    <recommendedName>
        <fullName evidence="3">non-specific serine/threonine protein kinase</fullName>
        <ecNumber evidence="3">2.7.11.1</ecNumber>
    </recommendedName>
</protein>
<evidence type="ECO:0000256" key="2">
    <source>
        <dbReference type="ARBA" id="ARBA00009196"/>
    </source>
</evidence>
<dbReference type="CDD" id="cd05144">
    <property type="entry name" value="RIO2_C"/>
    <property type="match status" value="1"/>
</dbReference>
<evidence type="ECO:0000256" key="9">
    <source>
        <dbReference type="ARBA" id="ARBA00022840"/>
    </source>
</evidence>
<dbReference type="Proteomes" id="UP000600363">
    <property type="component" value="Unassembled WGS sequence"/>
</dbReference>
<dbReference type="SUPFAM" id="SSF46785">
    <property type="entry name" value="Winged helix' DNA-binding domain"/>
    <property type="match status" value="1"/>
</dbReference>
<dbReference type="Gene3D" id="1.10.510.10">
    <property type="entry name" value="Transferase(Phosphotransferase) domain 1"/>
    <property type="match status" value="1"/>
</dbReference>
<dbReference type="Pfam" id="PF01163">
    <property type="entry name" value="RIO1"/>
    <property type="match status" value="1"/>
</dbReference>
<keyword evidence="8 14" id="KW-0418">Kinase</keyword>
<dbReference type="GO" id="GO:0030688">
    <property type="term" value="C:preribosome, small subunit precursor"/>
    <property type="evidence" value="ECO:0007669"/>
    <property type="project" value="TreeGrafter"/>
</dbReference>
<dbReference type="PROSITE" id="PS01245">
    <property type="entry name" value="RIO1"/>
    <property type="match status" value="1"/>
</dbReference>
<dbReference type="GO" id="GO:0005829">
    <property type="term" value="C:cytosol"/>
    <property type="evidence" value="ECO:0007669"/>
    <property type="project" value="TreeGrafter"/>
</dbReference>
<dbReference type="InterPro" id="IPR000687">
    <property type="entry name" value="RIO_kinase"/>
</dbReference>
<dbReference type="InterPro" id="IPR011009">
    <property type="entry name" value="Kinase-like_dom_sf"/>
</dbReference>
<comment type="caution">
    <text evidence="14">The sequence shown here is derived from an EMBL/GenBank/DDBJ whole genome shotgun (WGS) entry which is preliminary data.</text>
</comment>
<dbReference type="GO" id="GO:0005524">
    <property type="term" value="F:ATP binding"/>
    <property type="evidence" value="ECO:0007669"/>
    <property type="project" value="UniProtKB-KW"/>
</dbReference>
<evidence type="ECO:0000256" key="8">
    <source>
        <dbReference type="ARBA" id="ARBA00022777"/>
    </source>
</evidence>
<dbReference type="InterPro" id="IPR036390">
    <property type="entry name" value="WH_DNA-bd_sf"/>
</dbReference>
<organism evidence="14 15">
    <name type="scientific">Methermicoccus shengliensis</name>
    <dbReference type="NCBI Taxonomy" id="660064"/>
    <lineage>
        <taxon>Archaea</taxon>
        <taxon>Methanobacteriati</taxon>
        <taxon>Methanobacteriota</taxon>
        <taxon>Stenosarchaea group</taxon>
        <taxon>Methanomicrobia</taxon>
        <taxon>Methanosarcinales</taxon>
        <taxon>Methermicoccaceae</taxon>
        <taxon>Methermicoccus</taxon>
    </lineage>
</organism>
<evidence type="ECO:0000256" key="5">
    <source>
        <dbReference type="ARBA" id="ARBA00022679"/>
    </source>
</evidence>
<reference evidence="14" key="1">
    <citation type="journal article" date="2020" name="bioRxiv">
        <title>A rank-normalized archaeal taxonomy based on genome phylogeny resolves widespread incomplete and uneven classifications.</title>
        <authorList>
            <person name="Rinke C."/>
            <person name="Chuvochina M."/>
            <person name="Mussig A.J."/>
            <person name="Chaumeil P.-A."/>
            <person name="Waite D.W."/>
            <person name="Whitman W.B."/>
            <person name="Parks D.H."/>
            <person name="Hugenholtz P."/>
        </authorList>
    </citation>
    <scope>NUCLEOTIDE SEQUENCE</scope>
    <source>
        <strain evidence="14">UBA12518</strain>
    </source>
</reference>
<dbReference type="PANTHER" id="PTHR45852">
    <property type="entry name" value="SER/THR-PROTEIN KINASE RIO2"/>
    <property type="match status" value="1"/>
</dbReference>
<dbReference type="SMART" id="SM00090">
    <property type="entry name" value="RIO"/>
    <property type="match status" value="1"/>
</dbReference>
<dbReference type="GO" id="GO:0030490">
    <property type="term" value="P:maturation of SSU-rRNA"/>
    <property type="evidence" value="ECO:0007669"/>
    <property type="project" value="TreeGrafter"/>
</dbReference>